<evidence type="ECO:0000313" key="4">
    <source>
        <dbReference type="EMBL" id="RAK53767.1"/>
    </source>
</evidence>
<keyword evidence="2 4" id="KW-0808">Transferase</keyword>
<name>A0A328AGY0_9CAUL</name>
<dbReference type="Pfam" id="PF13649">
    <property type="entry name" value="Methyltransf_25"/>
    <property type="match status" value="1"/>
</dbReference>
<dbReference type="AlphaFoldDB" id="A0A328AGY0"/>
<dbReference type="GO" id="GO:0032259">
    <property type="term" value="P:methylation"/>
    <property type="evidence" value="ECO:0007669"/>
    <property type="project" value="UniProtKB-KW"/>
</dbReference>
<protein>
    <submittedName>
        <fullName evidence="4">SAM-dependent methyltransferase</fullName>
    </submittedName>
</protein>
<dbReference type="EMBL" id="QFYQ01000001">
    <property type="protein sequence ID" value="RAK53767.1"/>
    <property type="molecule type" value="Genomic_DNA"/>
</dbReference>
<keyword evidence="1 4" id="KW-0489">Methyltransferase</keyword>
<proteinExistence type="predicted"/>
<reference evidence="5" key="1">
    <citation type="submission" date="2018-05" db="EMBL/GenBank/DDBJ databases">
        <authorList>
            <person name="Li X."/>
        </authorList>
    </citation>
    <scope>NUCLEOTIDE SEQUENCE [LARGE SCALE GENOMIC DNA]</scope>
    <source>
        <strain evidence="5">LX32</strain>
    </source>
</reference>
<dbReference type="InterPro" id="IPR041698">
    <property type="entry name" value="Methyltransf_25"/>
</dbReference>
<accession>A0A328AGY0</accession>
<dbReference type="Proteomes" id="UP000249254">
    <property type="component" value="Unassembled WGS sequence"/>
</dbReference>
<dbReference type="Gene3D" id="3.40.50.150">
    <property type="entry name" value="Vaccinia Virus protein VP39"/>
    <property type="match status" value="1"/>
</dbReference>
<dbReference type="CDD" id="cd02440">
    <property type="entry name" value="AdoMet_MTases"/>
    <property type="match status" value="1"/>
</dbReference>
<evidence type="ECO:0000259" key="3">
    <source>
        <dbReference type="Pfam" id="PF13649"/>
    </source>
</evidence>
<dbReference type="GO" id="GO:0008168">
    <property type="term" value="F:methyltransferase activity"/>
    <property type="evidence" value="ECO:0007669"/>
    <property type="project" value="UniProtKB-KW"/>
</dbReference>
<dbReference type="RefSeq" id="WP_111527519.1">
    <property type="nucleotide sequence ID" value="NZ_JBHRSG010000005.1"/>
</dbReference>
<dbReference type="OrthoDB" id="9804312at2"/>
<feature type="domain" description="Methyltransferase" evidence="3">
    <location>
        <begin position="40"/>
        <end position="128"/>
    </location>
</feature>
<dbReference type="SUPFAM" id="SSF53335">
    <property type="entry name" value="S-adenosyl-L-methionine-dependent methyltransferases"/>
    <property type="match status" value="1"/>
</dbReference>
<gene>
    <name evidence="4" type="ORF">DJ017_04105</name>
</gene>
<dbReference type="InterPro" id="IPR029063">
    <property type="entry name" value="SAM-dependent_MTases_sf"/>
</dbReference>
<keyword evidence="5" id="KW-1185">Reference proteome</keyword>
<comment type="caution">
    <text evidence="4">The sequence shown here is derived from an EMBL/GenBank/DDBJ whole genome shotgun (WGS) entry which is preliminary data.</text>
</comment>
<organism evidence="4 5">
    <name type="scientific">Phenylobacterium soli</name>
    <dbReference type="NCBI Taxonomy" id="2170551"/>
    <lineage>
        <taxon>Bacteria</taxon>
        <taxon>Pseudomonadati</taxon>
        <taxon>Pseudomonadota</taxon>
        <taxon>Alphaproteobacteria</taxon>
        <taxon>Caulobacterales</taxon>
        <taxon>Caulobacteraceae</taxon>
        <taxon>Phenylobacterium</taxon>
    </lineage>
</organism>
<sequence>MSNIGFYDENAEDYFRRTVDSDMTAARRLFASQVAPGGRVLDAGCGSGRDALAFHQMGFEVTATEAAPRLAEIARRHTGLVVDVLTFDQMAWRDHFDGIWACGSLLHVPRVDLPATLRRLRDALVPGGAWFMSFKYGPFERPANGRRFTDLDEEGAAELLAQVRGLQLISMDVVGDSRADRSGERWLSLLCRRG</sequence>
<dbReference type="PANTHER" id="PTHR43861:SF1">
    <property type="entry name" value="TRANS-ACONITATE 2-METHYLTRANSFERASE"/>
    <property type="match status" value="1"/>
</dbReference>
<evidence type="ECO:0000256" key="2">
    <source>
        <dbReference type="ARBA" id="ARBA00022679"/>
    </source>
</evidence>
<evidence type="ECO:0000313" key="5">
    <source>
        <dbReference type="Proteomes" id="UP000249254"/>
    </source>
</evidence>
<evidence type="ECO:0000256" key="1">
    <source>
        <dbReference type="ARBA" id="ARBA00022603"/>
    </source>
</evidence>
<dbReference type="PANTHER" id="PTHR43861">
    <property type="entry name" value="TRANS-ACONITATE 2-METHYLTRANSFERASE-RELATED"/>
    <property type="match status" value="1"/>
</dbReference>